<feature type="transmembrane region" description="Helical" evidence="1">
    <location>
        <begin position="105"/>
        <end position="129"/>
    </location>
</feature>
<dbReference type="Proteomes" id="UP000095282">
    <property type="component" value="Unplaced"/>
</dbReference>
<organism evidence="2 3">
    <name type="scientific">Caenorhabditis tropicalis</name>
    <dbReference type="NCBI Taxonomy" id="1561998"/>
    <lineage>
        <taxon>Eukaryota</taxon>
        <taxon>Metazoa</taxon>
        <taxon>Ecdysozoa</taxon>
        <taxon>Nematoda</taxon>
        <taxon>Chromadorea</taxon>
        <taxon>Rhabditida</taxon>
        <taxon>Rhabditina</taxon>
        <taxon>Rhabditomorpha</taxon>
        <taxon>Rhabditoidea</taxon>
        <taxon>Rhabditidae</taxon>
        <taxon>Peloderinae</taxon>
        <taxon>Caenorhabditis</taxon>
    </lineage>
</organism>
<accession>A0A1I7T8B4</accession>
<sequence length="182" mass="20898">MFSLERYITVKYSISQSTRNRAASIIIGGFISVLSMVYAQLIHLVSIKTIVITCLNLVDMAALVISDVYIWTQALIPAACLAFLLKFTYVLVIWLLHIVENSMTYQIAFTHFFQNALDLFTVCIPFLVITNHRRLSQGRLRNRGRVNPGIKNETHVKTLDGKSLRMKGTIHDHFDFLKNHWK</sequence>
<evidence type="ECO:0000256" key="1">
    <source>
        <dbReference type="SAM" id="Phobius"/>
    </source>
</evidence>
<keyword evidence="1" id="KW-0812">Transmembrane</keyword>
<dbReference type="AlphaFoldDB" id="A0A1I7T8B4"/>
<proteinExistence type="predicted"/>
<feature type="transmembrane region" description="Helical" evidence="1">
    <location>
        <begin position="47"/>
        <end position="71"/>
    </location>
</feature>
<dbReference type="WBParaSite" id="Csp11.Scaffold541.g3400.t1">
    <property type="protein sequence ID" value="Csp11.Scaffold541.g3400.t1"/>
    <property type="gene ID" value="Csp11.Scaffold541.g3400"/>
</dbReference>
<dbReference type="STRING" id="1561998.A0A1I7T8B4"/>
<dbReference type="eggNOG" id="ENOG502TJH6">
    <property type="taxonomic scope" value="Eukaryota"/>
</dbReference>
<protein>
    <submittedName>
        <fullName evidence="3">G_PROTEIN_RECEP_F1_2 domain-containing protein</fullName>
    </submittedName>
</protein>
<keyword evidence="1" id="KW-1133">Transmembrane helix</keyword>
<keyword evidence="2" id="KW-1185">Reference proteome</keyword>
<feature type="transmembrane region" description="Helical" evidence="1">
    <location>
        <begin position="21"/>
        <end position="41"/>
    </location>
</feature>
<reference evidence="3" key="1">
    <citation type="submission" date="2016-11" db="UniProtKB">
        <authorList>
            <consortium name="WormBaseParasite"/>
        </authorList>
    </citation>
    <scope>IDENTIFICATION</scope>
</reference>
<keyword evidence="1" id="KW-0472">Membrane</keyword>
<feature type="transmembrane region" description="Helical" evidence="1">
    <location>
        <begin position="78"/>
        <end position="99"/>
    </location>
</feature>
<evidence type="ECO:0000313" key="2">
    <source>
        <dbReference type="Proteomes" id="UP000095282"/>
    </source>
</evidence>
<evidence type="ECO:0000313" key="3">
    <source>
        <dbReference type="WBParaSite" id="Csp11.Scaffold541.g3400.t1"/>
    </source>
</evidence>
<name>A0A1I7T8B4_9PELO</name>